<accession>A0A497XPP5</accession>
<proteinExistence type="predicted"/>
<dbReference type="EMBL" id="RCCJ01000001">
    <property type="protein sequence ID" value="RLJ70937.1"/>
    <property type="molecule type" value="Genomic_DNA"/>
</dbReference>
<dbReference type="AlphaFoldDB" id="A0A497XPP5"/>
<keyword evidence="2" id="KW-1185">Reference proteome</keyword>
<sequence length="101" mass="12732">MIHEHQIEKLKGKFFTEEELKREVKLYSIVQDIKRDIRELIKEHFKKTDQEFNYVQQVSDNYGILVRVTKDKETGKLYYFYYFKHRIPYREYYFYKEEEEA</sequence>
<organism evidence="1 2">
    <name type="scientific">Hydrogenivirga caldilitoris</name>
    <dbReference type="NCBI Taxonomy" id="246264"/>
    <lineage>
        <taxon>Bacteria</taxon>
        <taxon>Pseudomonadati</taxon>
        <taxon>Aquificota</taxon>
        <taxon>Aquificia</taxon>
        <taxon>Aquificales</taxon>
        <taxon>Aquificaceae</taxon>
        <taxon>Hydrogenivirga</taxon>
    </lineage>
</organism>
<protein>
    <submittedName>
        <fullName evidence="1">Uncharacterized protein</fullName>
    </submittedName>
</protein>
<dbReference type="Proteomes" id="UP000267841">
    <property type="component" value="Unassembled WGS sequence"/>
</dbReference>
<reference evidence="1 2" key="1">
    <citation type="submission" date="2018-10" db="EMBL/GenBank/DDBJ databases">
        <title>Genomic Encyclopedia of Archaeal and Bacterial Type Strains, Phase II (KMG-II): from individual species to whole genera.</title>
        <authorList>
            <person name="Goeker M."/>
        </authorList>
    </citation>
    <scope>NUCLEOTIDE SEQUENCE [LARGE SCALE GENOMIC DNA]</scope>
    <source>
        <strain evidence="1 2">DSM 16510</strain>
    </source>
</reference>
<evidence type="ECO:0000313" key="2">
    <source>
        <dbReference type="Proteomes" id="UP000267841"/>
    </source>
</evidence>
<dbReference type="RefSeq" id="WP_121011487.1">
    <property type="nucleotide sequence ID" value="NZ_RCCJ01000001.1"/>
</dbReference>
<dbReference type="OrthoDB" id="9849311at2"/>
<evidence type="ECO:0000313" key="1">
    <source>
        <dbReference type="EMBL" id="RLJ70937.1"/>
    </source>
</evidence>
<name>A0A497XPP5_9AQUI</name>
<gene>
    <name evidence="1" type="ORF">BCF55_1225</name>
</gene>
<comment type="caution">
    <text evidence="1">The sequence shown here is derived from an EMBL/GenBank/DDBJ whole genome shotgun (WGS) entry which is preliminary data.</text>
</comment>